<comment type="similarity">
    <text evidence="5 22">Belongs to the folylpolyglutamate synthase family.</text>
</comment>
<evidence type="ECO:0000256" key="22">
    <source>
        <dbReference type="PIRNR" id="PIRNR001563"/>
    </source>
</evidence>
<dbReference type="SUPFAM" id="SSF53623">
    <property type="entry name" value="MurD-like peptide ligases, catalytic domain"/>
    <property type="match status" value="1"/>
</dbReference>
<evidence type="ECO:0000256" key="16">
    <source>
        <dbReference type="ARBA" id="ARBA00030592"/>
    </source>
</evidence>
<dbReference type="PANTHER" id="PTHR11136">
    <property type="entry name" value="FOLYLPOLYGLUTAMATE SYNTHASE-RELATED"/>
    <property type="match status" value="1"/>
</dbReference>
<dbReference type="FunFam" id="3.40.1190.10:FF:000011">
    <property type="entry name" value="Folylpolyglutamate synthase/dihydrofolate synthase"/>
    <property type="match status" value="1"/>
</dbReference>
<dbReference type="Gene3D" id="3.90.190.20">
    <property type="entry name" value="Mur ligase, C-terminal domain"/>
    <property type="match status" value="1"/>
</dbReference>
<evidence type="ECO:0000256" key="3">
    <source>
        <dbReference type="ARBA" id="ARBA00004799"/>
    </source>
</evidence>
<keyword evidence="13" id="KW-0460">Magnesium</keyword>
<keyword evidence="11 22" id="KW-0547">Nucleotide-binding</keyword>
<dbReference type="InterPro" id="IPR013221">
    <property type="entry name" value="Mur_ligase_cen"/>
</dbReference>
<evidence type="ECO:0000259" key="23">
    <source>
        <dbReference type="Pfam" id="PF02875"/>
    </source>
</evidence>
<comment type="function">
    <text evidence="2">Functions in two distinct reactions of the de novo folate biosynthetic pathway. Catalyzes the addition of a glutamate residue to dihydropteroate (7,8-dihydropteroate or H2Pte) to form dihydrofolate (7,8-dihydrofolate monoglutamate or H2Pte-Glu). Also catalyzes successive additions of L-glutamate to tetrahydrofolate or 10-formyltetrahydrofolate or 5,10-methylenetetrahydrofolate, leading to folylpolyglutamate derivatives.</text>
</comment>
<name>A0A2H0LQ66_9BACT</name>
<dbReference type="InterPro" id="IPR004101">
    <property type="entry name" value="Mur_ligase_C"/>
</dbReference>
<evidence type="ECO:0000256" key="6">
    <source>
        <dbReference type="ARBA" id="ARBA00013023"/>
    </source>
</evidence>
<dbReference type="GO" id="GO:0005524">
    <property type="term" value="F:ATP binding"/>
    <property type="evidence" value="ECO:0007669"/>
    <property type="project" value="UniProtKB-KW"/>
</dbReference>
<evidence type="ECO:0000256" key="2">
    <source>
        <dbReference type="ARBA" id="ARBA00002714"/>
    </source>
</evidence>
<evidence type="ECO:0000256" key="13">
    <source>
        <dbReference type="ARBA" id="ARBA00022842"/>
    </source>
</evidence>
<evidence type="ECO:0000256" key="1">
    <source>
        <dbReference type="ARBA" id="ARBA00001946"/>
    </source>
</evidence>
<evidence type="ECO:0000256" key="10">
    <source>
        <dbReference type="ARBA" id="ARBA00022723"/>
    </source>
</evidence>
<dbReference type="NCBIfam" id="TIGR01499">
    <property type="entry name" value="folC"/>
    <property type="match status" value="1"/>
</dbReference>
<comment type="cofactor">
    <cofactor evidence="1">
        <name>Mg(2+)</name>
        <dbReference type="ChEBI" id="CHEBI:18420"/>
    </cofactor>
</comment>
<evidence type="ECO:0000256" key="14">
    <source>
        <dbReference type="ARBA" id="ARBA00022909"/>
    </source>
</evidence>
<keyword evidence="9 22" id="KW-0436">Ligase</keyword>
<comment type="pathway">
    <text evidence="3">Cofactor biosynthesis; tetrahydrofolate biosynthesis; 7,8-dihydrofolate from 2-amino-4-hydroxy-6-hydroxymethyl-7,8-dihydropteridine diphosphate and 4-aminobenzoate: step 2/2.</text>
</comment>
<evidence type="ECO:0000313" key="26">
    <source>
        <dbReference type="Proteomes" id="UP000230859"/>
    </source>
</evidence>
<dbReference type="GO" id="GO:0005737">
    <property type="term" value="C:cytoplasm"/>
    <property type="evidence" value="ECO:0007669"/>
    <property type="project" value="TreeGrafter"/>
</dbReference>
<keyword evidence="14" id="KW-0289">Folate biosynthesis</keyword>
<feature type="domain" description="Mur ligase central" evidence="24">
    <location>
        <begin position="52"/>
        <end position="279"/>
    </location>
</feature>
<evidence type="ECO:0000256" key="5">
    <source>
        <dbReference type="ARBA" id="ARBA00008276"/>
    </source>
</evidence>
<dbReference type="PANTHER" id="PTHR11136:SF0">
    <property type="entry name" value="DIHYDROFOLATE SYNTHETASE-RELATED"/>
    <property type="match status" value="1"/>
</dbReference>
<comment type="pathway">
    <text evidence="4">Cofactor biosynthesis; tetrahydrofolylpolyglutamate biosynthesis.</text>
</comment>
<evidence type="ECO:0000256" key="18">
    <source>
        <dbReference type="ARBA" id="ARBA00047493"/>
    </source>
</evidence>
<organism evidence="25 26">
    <name type="scientific">Candidatus Abzuiibacterium crystallinum</name>
    <dbReference type="NCBI Taxonomy" id="1974748"/>
    <lineage>
        <taxon>Bacteria</taxon>
        <taxon>Pseudomonadati</taxon>
        <taxon>Candidatus Omnitrophota</taxon>
        <taxon>Candidatus Abzuiibacterium</taxon>
    </lineage>
</organism>
<dbReference type="Pfam" id="PF02875">
    <property type="entry name" value="Mur_ligase_C"/>
    <property type="match status" value="1"/>
</dbReference>
<dbReference type="GO" id="GO:0008841">
    <property type="term" value="F:dihydrofolate synthase activity"/>
    <property type="evidence" value="ECO:0007669"/>
    <property type="project" value="UniProtKB-EC"/>
</dbReference>
<evidence type="ECO:0000313" key="25">
    <source>
        <dbReference type="EMBL" id="PIQ85824.1"/>
    </source>
</evidence>
<dbReference type="GO" id="GO:0046656">
    <property type="term" value="P:folic acid biosynthetic process"/>
    <property type="evidence" value="ECO:0007669"/>
    <property type="project" value="UniProtKB-KW"/>
</dbReference>
<keyword evidence="10" id="KW-0479">Metal-binding</keyword>
<dbReference type="InterPro" id="IPR018109">
    <property type="entry name" value="Folylpolyglutamate_synth_CS"/>
</dbReference>
<evidence type="ECO:0000256" key="20">
    <source>
        <dbReference type="ARBA" id="ARBA00049035"/>
    </source>
</evidence>
<protein>
    <recommendedName>
        <fullName evidence="8">Dihydrofolate synthase/folylpolyglutamate synthase</fullName>
        <ecNumber evidence="6">6.3.2.12</ecNumber>
        <ecNumber evidence="7">6.3.2.17</ecNumber>
    </recommendedName>
    <alternativeName>
        <fullName evidence="17">Folylpoly-gamma-glutamate synthetase-dihydrofolate synthetase</fullName>
    </alternativeName>
    <alternativeName>
        <fullName evidence="15">Folylpolyglutamate synthetase</fullName>
    </alternativeName>
    <alternativeName>
        <fullName evidence="16">Tetrahydrofolylpolyglutamate synthase</fullName>
    </alternativeName>
</protein>
<evidence type="ECO:0000256" key="19">
    <source>
        <dbReference type="ARBA" id="ARBA00047808"/>
    </source>
</evidence>
<dbReference type="SUPFAM" id="SSF53244">
    <property type="entry name" value="MurD-like peptide ligases, peptide-binding domain"/>
    <property type="match status" value="1"/>
</dbReference>
<dbReference type="InterPro" id="IPR001645">
    <property type="entry name" value="Folylpolyglutamate_synth"/>
</dbReference>
<dbReference type="PIRSF" id="PIRSF001563">
    <property type="entry name" value="Folylpolyglu_synth"/>
    <property type="match status" value="1"/>
</dbReference>
<dbReference type="AlphaFoldDB" id="A0A2H0LQ66"/>
<dbReference type="Proteomes" id="UP000230859">
    <property type="component" value="Unassembled WGS sequence"/>
</dbReference>
<evidence type="ECO:0000256" key="17">
    <source>
        <dbReference type="ARBA" id="ARBA00032510"/>
    </source>
</evidence>
<proteinExistence type="inferred from homology"/>
<accession>A0A2H0LQ66</accession>
<evidence type="ECO:0000256" key="12">
    <source>
        <dbReference type="ARBA" id="ARBA00022840"/>
    </source>
</evidence>
<evidence type="ECO:0000256" key="9">
    <source>
        <dbReference type="ARBA" id="ARBA00022598"/>
    </source>
</evidence>
<evidence type="ECO:0000256" key="7">
    <source>
        <dbReference type="ARBA" id="ARBA00013025"/>
    </source>
</evidence>
<comment type="catalytic activity">
    <reaction evidence="20">
        <text>(6R)-5,10-methylenetetrahydrofolyl-(gamma-L-Glu)(n) + L-glutamate + ATP = (6R)-5,10-methylenetetrahydrofolyl-(gamma-L-Glu)(n+1) + ADP + phosphate + H(+)</text>
        <dbReference type="Rhea" id="RHEA:51912"/>
        <dbReference type="Rhea" id="RHEA-COMP:13257"/>
        <dbReference type="Rhea" id="RHEA-COMP:13258"/>
        <dbReference type="ChEBI" id="CHEBI:15378"/>
        <dbReference type="ChEBI" id="CHEBI:29985"/>
        <dbReference type="ChEBI" id="CHEBI:30616"/>
        <dbReference type="ChEBI" id="CHEBI:43474"/>
        <dbReference type="ChEBI" id="CHEBI:136572"/>
        <dbReference type="ChEBI" id="CHEBI:456216"/>
        <dbReference type="EC" id="6.3.2.17"/>
    </reaction>
</comment>
<evidence type="ECO:0000256" key="8">
    <source>
        <dbReference type="ARBA" id="ARBA00019357"/>
    </source>
</evidence>
<feature type="domain" description="Mur ligase C-terminal" evidence="23">
    <location>
        <begin position="307"/>
        <end position="427"/>
    </location>
</feature>
<evidence type="ECO:0000256" key="4">
    <source>
        <dbReference type="ARBA" id="ARBA00005150"/>
    </source>
</evidence>
<comment type="catalytic activity">
    <reaction evidence="18">
        <text>(6S)-5,6,7,8-tetrahydrofolyl-(gamma-L-Glu)(n) + L-glutamate + ATP = (6S)-5,6,7,8-tetrahydrofolyl-(gamma-L-Glu)(n+1) + ADP + phosphate + H(+)</text>
        <dbReference type="Rhea" id="RHEA:10580"/>
        <dbReference type="Rhea" id="RHEA-COMP:14738"/>
        <dbReference type="Rhea" id="RHEA-COMP:14740"/>
        <dbReference type="ChEBI" id="CHEBI:15378"/>
        <dbReference type="ChEBI" id="CHEBI:29985"/>
        <dbReference type="ChEBI" id="CHEBI:30616"/>
        <dbReference type="ChEBI" id="CHEBI:43474"/>
        <dbReference type="ChEBI" id="CHEBI:141005"/>
        <dbReference type="ChEBI" id="CHEBI:456216"/>
        <dbReference type="EC" id="6.3.2.17"/>
    </reaction>
</comment>
<comment type="caution">
    <text evidence="25">The sequence shown here is derived from an EMBL/GenBank/DDBJ whole genome shotgun (WGS) entry which is preliminary data.</text>
</comment>
<dbReference type="GO" id="GO:0004326">
    <property type="term" value="F:tetrahydrofolylpolyglutamate synthase activity"/>
    <property type="evidence" value="ECO:0007669"/>
    <property type="project" value="UniProtKB-EC"/>
</dbReference>
<dbReference type="InterPro" id="IPR036565">
    <property type="entry name" value="Mur-like_cat_sf"/>
</dbReference>
<sequence>MQYRDALLYLDSLSNFEHIPHFSYRKELNIQRMKRLLSCFDHPERSFRPVLIAGTKGKGSTAQFLASILSASGLSAGLYTSPHLTDVRERFQVNGRMISRTEFAKQVSHIRKVLRHKTKAQSRGPYTYFEITTLLAFLFFKAKGARWAVLEAGMGGRLDATNAVQQVLSIITPIGLDHTDQLGDTIRKIAGEKAGIIKSNIPVLLARQASAAERVIRARAKQFEAPIQMIRHDFHYRTKRFGSWGTIFGFWMRDERLTDCRIHLAGEYQVENAAVAAKAAMLLKDRFGLPIHSATVRRGLLQAKWPGRFEKICRGQKTFILDIAHNLLSMTELVRTIRKLYGSQYLQIIMGISRDKSGGALFREISRVSNHLILTRSRHPRAAHVRELLNLASPFFSVIIPTDNTRQALETAYHLHNRQSMILVTGSVFVVGEVRKILLGTP</sequence>
<dbReference type="GO" id="GO:0046872">
    <property type="term" value="F:metal ion binding"/>
    <property type="evidence" value="ECO:0007669"/>
    <property type="project" value="UniProtKB-KW"/>
</dbReference>
<dbReference type="PROSITE" id="PS01011">
    <property type="entry name" value="FOLYLPOLYGLU_SYNT_1"/>
    <property type="match status" value="1"/>
</dbReference>
<comment type="catalytic activity">
    <reaction evidence="21">
        <text>7,8-dihydropteroate + L-glutamate + ATP = 7,8-dihydrofolate + ADP + phosphate + H(+)</text>
        <dbReference type="Rhea" id="RHEA:23584"/>
        <dbReference type="ChEBI" id="CHEBI:15378"/>
        <dbReference type="ChEBI" id="CHEBI:17839"/>
        <dbReference type="ChEBI" id="CHEBI:29985"/>
        <dbReference type="ChEBI" id="CHEBI:30616"/>
        <dbReference type="ChEBI" id="CHEBI:43474"/>
        <dbReference type="ChEBI" id="CHEBI:57451"/>
        <dbReference type="ChEBI" id="CHEBI:456216"/>
        <dbReference type="EC" id="6.3.2.12"/>
    </reaction>
</comment>
<evidence type="ECO:0000256" key="15">
    <source>
        <dbReference type="ARBA" id="ARBA00030048"/>
    </source>
</evidence>
<dbReference type="EMBL" id="PCVY01000060">
    <property type="protein sequence ID" value="PIQ85824.1"/>
    <property type="molecule type" value="Genomic_DNA"/>
</dbReference>
<dbReference type="EC" id="6.3.2.12" evidence="6"/>
<dbReference type="InterPro" id="IPR036615">
    <property type="entry name" value="Mur_ligase_C_dom_sf"/>
</dbReference>
<comment type="catalytic activity">
    <reaction evidence="19">
        <text>10-formyltetrahydrofolyl-(gamma-L-Glu)(n) + L-glutamate + ATP = 10-formyltetrahydrofolyl-(gamma-L-Glu)(n+1) + ADP + phosphate + H(+)</text>
        <dbReference type="Rhea" id="RHEA:51904"/>
        <dbReference type="Rhea" id="RHEA-COMP:13088"/>
        <dbReference type="Rhea" id="RHEA-COMP:14300"/>
        <dbReference type="ChEBI" id="CHEBI:15378"/>
        <dbReference type="ChEBI" id="CHEBI:29985"/>
        <dbReference type="ChEBI" id="CHEBI:30616"/>
        <dbReference type="ChEBI" id="CHEBI:43474"/>
        <dbReference type="ChEBI" id="CHEBI:134413"/>
        <dbReference type="ChEBI" id="CHEBI:456216"/>
        <dbReference type="EC" id="6.3.2.17"/>
    </reaction>
</comment>
<dbReference type="Pfam" id="PF08245">
    <property type="entry name" value="Mur_ligase_M"/>
    <property type="match status" value="1"/>
</dbReference>
<reference evidence="25 26" key="1">
    <citation type="submission" date="2017-09" db="EMBL/GenBank/DDBJ databases">
        <title>Depth-based differentiation of microbial function through sediment-hosted aquifers and enrichment of novel symbionts in the deep terrestrial subsurface.</title>
        <authorList>
            <person name="Probst A.J."/>
            <person name="Ladd B."/>
            <person name="Jarett J.K."/>
            <person name="Geller-Mcgrath D.E."/>
            <person name="Sieber C.M."/>
            <person name="Emerson J.B."/>
            <person name="Anantharaman K."/>
            <person name="Thomas B.C."/>
            <person name="Malmstrom R."/>
            <person name="Stieglmeier M."/>
            <person name="Klingl A."/>
            <person name="Woyke T."/>
            <person name="Ryan C.M."/>
            <person name="Banfield J.F."/>
        </authorList>
    </citation>
    <scope>NUCLEOTIDE SEQUENCE [LARGE SCALE GENOMIC DNA]</scope>
    <source>
        <strain evidence="25">CG11_big_fil_rev_8_21_14_0_20_45_26</strain>
    </source>
</reference>
<dbReference type="EC" id="6.3.2.17" evidence="7"/>
<evidence type="ECO:0000259" key="24">
    <source>
        <dbReference type="Pfam" id="PF08245"/>
    </source>
</evidence>
<keyword evidence="12 22" id="KW-0067">ATP-binding</keyword>
<dbReference type="Gene3D" id="3.40.1190.10">
    <property type="entry name" value="Mur-like, catalytic domain"/>
    <property type="match status" value="1"/>
</dbReference>
<evidence type="ECO:0000256" key="21">
    <source>
        <dbReference type="ARBA" id="ARBA00049161"/>
    </source>
</evidence>
<gene>
    <name evidence="25" type="ORF">COV74_07350</name>
</gene>
<evidence type="ECO:0000256" key="11">
    <source>
        <dbReference type="ARBA" id="ARBA00022741"/>
    </source>
</evidence>